<reference evidence="1 2" key="1">
    <citation type="submission" date="2019-03" db="EMBL/GenBank/DDBJ databases">
        <title>Genomic Encyclopedia of Archaeal and Bacterial Type Strains, Phase II (KMG-II): from individual species to whole genera.</title>
        <authorList>
            <person name="Goeker M."/>
        </authorList>
    </citation>
    <scope>NUCLEOTIDE SEQUENCE [LARGE SCALE GENOMIC DNA]</scope>
    <source>
        <strain evidence="1 2">RL-C</strain>
    </source>
</reference>
<keyword evidence="2" id="KW-1185">Reference proteome</keyword>
<evidence type="ECO:0000313" key="2">
    <source>
        <dbReference type="Proteomes" id="UP000294830"/>
    </source>
</evidence>
<dbReference type="OrthoDB" id="1118341at2"/>
<dbReference type="InterPro" id="IPR016181">
    <property type="entry name" value="Acyl_CoA_acyltransferase"/>
</dbReference>
<dbReference type="SUPFAM" id="SSF55729">
    <property type="entry name" value="Acyl-CoA N-acyltransferases (Nat)"/>
    <property type="match status" value="1"/>
</dbReference>
<dbReference type="Proteomes" id="UP000294830">
    <property type="component" value="Unassembled WGS sequence"/>
</dbReference>
<name>A0A4R2E2C6_9BACT</name>
<sequence length="298" mass="35396">MNASDFVELNKKMGHNILTISNQSWIVRDDKSAISIPSLDNIFPSREELNLLKKRVRYALFKTEVPFFYNSSEFLFVGESYDINLFNSKVRNQIRKGLKSCIIKNPTLIDLYERGLYLNIETLKRHNRSVDYLQNKKKWSSYIEILKNTSDVTIKGAYINDKLIGYIIFIFVNGKYYIYHPFMDKEYSSCYPMNTILYTFINEIITKEGSINISYGLSSFLEKEGLDHFKKGMLFDEVKCTRILLLSDFYSLFINRYVYKIISVLSKFRLLQSKLYDKYVHLYKERTIYYAYLKYISK</sequence>
<evidence type="ECO:0008006" key="3">
    <source>
        <dbReference type="Google" id="ProtNLM"/>
    </source>
</evidence>
<dbReference type="EMBL" id="SLWB01000019">
    <property type="protein sequence ID" value="TCN62208.1"/>
    <property type="molecule type" value="Genomic_DNA"/>
</dbReference>
<dbReference type="Gene3D" id="3.40.630.30">
    <property type="match status" value="1"/>
</dbReference>
<dbReference type="AlphaFoldDB" id="A0A4R2E2C6"/>
<comment type="caution">
    <text evidence="1">The sequence shown here is derived from an EMBL/GenBank/DDBJ whole genome shotgun (WGS) entry which is preliminary data.</text>
</comment>
<protein>
    <recommendedName>
        <fullName evidence="3">Acetyltransferase (GNAT) family protein</fullName>
    </recommendedName>
</protein>
<evidence type="ECO:0000313" key="1">
    <source>
        <dbReference type="EMBL" id="TCN62208.1"/>
    </source>
</evidence>
<proteinExistence type="predicted"/>
<organism evidence="1 2">
    <name type="scientific">Acetobacteroides hydrogenigenes</name>
    <dbReference type="NCBI Taxonomy" id="979970"/>
    <lineage>
        <taxon>Bacteria</taxon>
        <taxon>Pseudomonadati</taxon>
        <taxon>Bacteroidota</taxon>
        <taxon>Bacteroidia</taxon>
        <taxon>Bacteroidales</taxon>
        <taxon>Rikenellaceae</taxon>
        <taxon>Acetobacteroides</taxon>
    </lineage>
</organism>
<dbReference type="RefSeq" id="WP_131840444.1">
    <property type="nucleotide sequence ID" value="NZ_SLWB01000019.1"/>
</dbReference>
<gene>
    <name evidence="1" type="ORF">CLV25_11941</name>
</gene>
<accession>A0A4R2E2C6</accession>